<dbReference type="EMBL" id="FNDI01000042">
    <property type="protein sequence ID" value="SDJ31422.1"/>
    <property type="molecule type" value="Genomic_DNA"/>
</dbReference>
<comment type="caution">
    <text evidence="2">The sequence shown here is derived from an EMBL/GenBank/DDBJ whole genome shotgun (WGS) entry which is preliminary data.</text>
</comment>
<feature type="compositionally biased region" description="Basic and acidic residues" evidence="1">
    <location>
        <begin position="104"/>
        <end position="128"/>
    </location>
</feature>
<protein>
    <submittedName>
        <fullName evidence="2">Uncharacterized protein</fullName>
    </submittedName>
</protein>
<dbReference type="Proteomes" id="UP000198900">
    <property type="component" value="Unassembled WGS sequence"/>
</dbReference>
<evidence type="ECO:0000313" key="3">
    <source>
        <dbReference type="Proteomes" id="UP000198900"/>
    </source>
</evidence>
<gene>
    <name evidence="2" type="ORF">SAMN04487926_14253</name>
</gene>
<proteinExistence type="predicted"/>
<evidence type="ECO:0000313" key="2">
    <source>
        <dbReference type="EMBL" id="SDJ31422.1"/>
    </source>
</evidence>
<reference evidence="2" key="1">
    <citation type="submission" date="2016-10" db="EMBL/GenBank/DDBJ databases">
        <authorList>
            <person name="Varghese N."/>
            <person name="Submissions S."/>
        </authorList>
    </citation>
    <scope>NUCLEOTIDE SEQUENCE [LARGE SCALE GENOMIC DNA]</scope>
    <source>
        <strain evidence="2">YR281</strain>
    </source>
</reference>
<evidence type="ECO:0000256" key="1">
    <source>
        <dbReference type="SAM" id="MobiDB-lite"/>
    </source>
</evidence>
<feature type="region of interest" description="Disordered" evidence="1">
    <location>
        <begin position="102"/>
        <end position="159"/>
    </location>
</feature>
<name>A0A7Z7BIG7_9BURK</name>
<dbReference type="AlphaFoldDB" id="A0A7Z7BIG7"/>
<keyword evidence="3" id="KW-1185">Reference proteome</keyword>
<feature type="compositionally biased region" description="Basic residues" evidence="1">
    <location>
        <begin position="135"/>
        <end position="150"/>
    </location>
</feature>
<organism evidence="2 3">
    <name type="scientific">Paraburkholderia steynii</name>
    <dbReference type="NCBI Taxonomy" id="1245441"/>
    <lineage>
        <taxon>Bacteria</taxon>
        <taxon>Pseudomonadati</taxon>
        <taxon>Pseudomonadota</taxon>
        <taxon>Betaproteobacteria</taxon>
        <taxon>Burkholderiales</taxon>
        <taxon>Burkholderiaceae</taxon>
        <taxon>Paraburkholderia</taxon>
    </lineage>
</organism>
<accession>A0A7Z7BIG7</accession>
<sequence>MFGRIDGVVQATAGQSADKRTVVGNLVLTGRTGKMRGIRGTLHVLTNVDLSKGLNDTGYEGEYWIKKIDTLRIWRRKQPIVEWEIYRGNLYHPVELLGPGHPCSEGHHEASRHNERDGAESRRDREGHLLSPGNLRRRGSFRGPKRRSHCRSWTGARRAGERAHTDRACNLARRDEWGPWQTALSAILGRVVRSAVRAEVGLNTDAKRLSR</sequence>